<name>A0A2T5GT55_9SPHN</name>
<organism evidence="3 4">
    <name type="scientific">Sphingomonas aurantiaca</name>
    <dbReference type="NCBI Taxonomy" id="185949"/>
    <lineage>
        <taxon>Bacteria</taxon>
        <taxon>Pseudomonadati</taxon>
        <taxon>Pseudomonadota</taxon>
        <taxon>Alphaproteobacteria</taxon>
        <taxon>Sphingomonadales</taxon>
        <taxon>Sphingomonadaceae</taxon>
        <taxon>Sphingomonas</taxon>
    </lineage>
</organism>
<dbReference type="InterPro" id="IPR000160">
    <property type="entry name" value="GGDEF_dom"/>
</dbReference>
<dbReference type="SMART" id="SM00267">
    <property type="entry name" value="GGDEF"/>
    <property type="match status" value="1"/>
</dbReference>
<dbReference type="EMBL" id="QAOG01000001">
    <property type="protein sequence ID" value="PTQ62502.1"/>
    <property type="molecule type" value="Genomic_DNA"/>
</dbReference>
<gene>
    <name evidence="3" type="ORF">C8J26_0783</name>
</gene>
<protein>
    <submittedName>
        <fullName evidence="3">Diguanylate cyclase (GGDEF)-like protein</fullName>
    </submittedName>
</protein>
<dbReference type="Pfam" id="PF08447">
    <property type="entry name" value="PAS_3"/>
    <property type="match status" value="1"/>
</dbReference>
<dbReference type="InterPro" id="IPR043128">
    <property type="entry name" value="Rev_trsase/Diguanyl_cyclase"/>
</dbReference>
<evidence type="ECO:0000259" key="2">
    <source>
        <dbReference type="PROSITE" id="PS50887"/>
    </source>
</evidence>
<dbReference type="AlphaFoldDB" id="A0A2T5GT55"/>
<dbReference type="Pfam" id="PF00990">
    <property type="entry name" value="GGDEF"/>
    <property type="match status" value="1"/>
</dbReference>
<dbReference type="SUPFAM" id="SSF55785">
    <property type="entry name" value="PYP-like sensor domain (PAS domain)"/>
    <property type="match status" value="1"/>
</dbReference>
<dbReference type="Gene3D" id="3.30.450.40">
    <property type="match status" value="1"/>
</dbReference>
<proteinExistence type="predicted"/>
<comment type="caution">
    <text evidence="3">The sequence shown here is derived from an EMBL/GenBank/DDBJ whole genome shotgun (WGS) entry which is preliminary data.</text>
</comment>
<dbReference type="SMART" id="SM00065">
    <property type="entry name" value="GAF"/>
    <property type="match status" value="1"/>
</dbReference>
<dbReference type="InterPro" id="IPR035965">
    <property type="entry name" value="PAS-like_dom_sf"/>
</dbReference>
<dbReference type="PROSITE" id="PS50113">
    <property type="entry name" value="PAC"/>
    <property type="match status" value="1"/>
</dbReference>
<dbReference type="PANTHER" id="PTHR43102:SF2">
    <property type="entry name" value="GAF DOMAIN-CONTAINING PROTEIN"/>
    <property type="match status" value="1"/>
</dbReference>
<dbReference type="InterPro" id="IPR000700">
    <property type="entry name" value="PAS-assoc_C"/>
</dbReference>
<dbReference type="PANTHER" id="PTHR43102">
    <property type="entry name" value="SLR1143 PROTEIN"/>
    <property type="match status" value="1"/>
</dbReference>
<evidence type="ECO:0000313" key="4">
    <source>
        <dbReference type="Proteomes" id="UP000244189"/>
    </source>
</evidence>
<feature type="domain" description="GGDEF" evidence="2">
    <location>
        <begin position="351"/>
        <end position="484"/>
    </location>
</feature>
<dbReference type="InterPro" id="IPR029016">
    <property type="entry name" value="GAF-like_dom_sf"/>
</dbReference>
<dbReference type="InterPro" id="IPR029787">
    <property type="entry name" value="Nucleotide_cyclase"/>
</dbReference>
<dbReference type="InterPro" id="IPR013655">
    <property type="entry name" value="PAS_fold_3"/>
</dbReference>
<dbReference type="Gene3D" id="3.30.70.270">
    <property type="match status" value="1"/>
</dbReference>
<reference evidence="3 4" key="1">
    <citation type="submission" date="2018-04" db="EMBL/GenBank/DDBJ databases">
        <title>Genomic Encyclopedia of Type Strains, Phase III (KMG-III): the genomes of soil and plant-associated and newly described type strains.</title>
        <authorList>
            <person name="Whitman W."/>
        </authorList>
    </citation>
    <scope>NUCLEOTIDE SEQUENCE [LARGE SCALE GENOMIC DNA]</scope>
    <source>
        <strain evidence="3 4">MA101b</strain>
    </source>
</reference>
<dbReference type="CDD" id="cd01949">
    <property type="entry name" value="GGDEF"/>
    <property type="match status" value="1"/>
</dbReference>
<dbReference type="NCBIfam" id="TIGR00254">
    <property type="entry name" value="GGDEF"/>
    <property type="match status" value="1"/>
</dbReference>
<sequence>MSSALPTADMFADETRRLAALHALALLDSEPEREFDALVALAADMLNCPTAMLTLVDTDRLWIKASTSGEQSEIARDVGMCTQTIRGSDPLVIDDLALDPRFDANPMVAARDGLRFYAGAPIHAVDGEGERHAIGALCVVDTTPRSMSDAGRRALQHLATLAETTIAARAAASKALEIATTADRQAAALARQDRIFRQAERMAAFGSWRVDFADDRLEWSDGVYHIYGLPMSVRPTMTTAMDFYPPHARAEIDAGLARAIETGEPLDIEVDFTTAQGEQRRVRVMGECEGRGEGGKPAALVGVFQDVTERHALELTLRRTADTDSLTGIANRAAFDRALDAAMLRAHRQGTPLLLALIDLDGFKAINDTLGHTAGDDVLRGVGRVLEAPWLKGSFAARLGGDEFAVIVDDPGLAASMGHVCRRLEETLRFPIAMGGLAMVSAGTVGVAMLDQDCHTTRDFVHRADTILYQAKRERVGERRRSAA</sequence>
<keyword evidence="4" id="KW-1185">Reference proteome</keyword>
<dbReference type="InterPro" id="IPR003018">
    <property type="entry name" value="GAF"/>
</dbReference>
<dbReference type="PROSITE" id="PS50887">
    <property type="entry name" value="GGDEF"/>
    <property type="match status" value="1"/>
</dbReference>
<accession>A0A2T5GT55</accession>
<dbReference type="SUPFAM" id="SSF55781">
    <property type="entry name" value="GAF domain-like"/>
    <property type="match status" value="1"/>
</dbReference>
<dbReference type="Proteomes" id="UP000244189">
    <property type="component" value="Unassembled WGS sequence"/>
</dbReference>
<feature type="domain" description="PAC" evidence="1">
    <location>
        <begin position="266"/>
        <end position="319"/>
    </location>
</feature>
<evidence type="ECO:0000259" key="1">
    <source>
        <dbReference type="PROSITE" id="PS50113"/>
    </source>
</evidence>
<dbReference type="RefSeq" id="WP_056411986.1">
    <property type="nucleotide sequence ID" value="NZ_JAPZPS010000005.1"/>
</dbReference>
<dbReference type="Gene3D" id="3.30.450.20">
    <property type="entry name" value="PAS domain"/>
    <property type="match status" value="1"/>
</dbReference>
<dbReference type="Pfam" id="PF01590">
    <property type="entry name" value="GAF"/>
    <property type="match status" value="1"/>
</dbReference>
<dbReference type="SUPFAM" id="SSF55073">
    <property type="entry name" value="Nucleotide cyclase"/>
    <property type="match status" value="1"/>
</dbReference>
<evidence type="ECO:0000313" key="3">
    <source>
        <dbReference type="EMBL" id="PTQ62502.1"/>
    </source>
</evidence>